<dbReference type="Gene3D" id="2.60.120.200">
    <property type="match status" value="1"/>
</dbReference>
<organism evidence="4 5">
    <name type="scientific">Sporothrix schenckii (strain ATCC 58251 / de Perez 2211183)</name>
    <name type="common">Rose-picker's disease fungus</name>
    <dbReference type="NCBI Taxonomy" id="1391915"/>
    <lineage>
        <taxon>Eukaryota</taxon>
        <taxon>Fungi</taxon>
        <taxon>Dikarya</taxon>
        <taxon>Ascomycota</taxon>
        <taxon>Pezizomycotina</taxon>
        <taxon>Sordariomycetes</taxon>
        <taxon>Sordariomycetidae</taxon>
        <taxon>Ophiostomatales</taxon>
        <taxon>Ophiostomataceae</taxon>
        <taxon>Sporothrix</taxon>
    </lineage>
</organism>
<feature type="chain" id="PRO_5004685736" description="GH16 domain-containing protein" evidence="2">
    <location>
        <begin position="24"/>
        <end position="401"/>
    </location>
</feature>
<dbReference type="InterPro" id="IPR050546">
    <property type="entry name" value="Glycosyl_Hydrlase_16"/>
</dbReference>
<evidence type="ECO:0000256" key="2">
    <source>
        <dbReference type="SAM" id="SignalP"/>
    </source>
</evidence>
<dbReference type="EMBL" id="KI440845">
    <property type="protein sequence ID" value="ERS99354.1"/>
    <property type="molecule type" value="Genomic_DNA"/>
</dbReference>
<dbReference type="GO" id="GO:0009251">
    <property type="term" value="P:glucan catabolic process"/>
    <property type="evidence" value="ECO:0007669"/>
    <property type="project" value="TreeGrafter"/>
</dbReference>
<accession>U7PX81</accession>
<evidence type="ECO:0000256" key="1">
    <source>
        <dbReference type="SAM" id="MobiDB-lite"/>
    </source>
</evidence>
<feature type="non-terminal residue" evidence="4">
    <location>
        <position position="401"/>
    </location>
</feature>
<feature type="region of interest" description="Disordered" evidence="1">
    <location>
        <begin position="349"/>
        <end position="401"/>
    </location>
</feature>
<dbReference type="PROSITE" id="PS51762">
    <property type="entry name" value="GH16_2"/>
    <property type="match status" value="1"/>
</dbReference>
<keyword evidence="2" id="KW-0732">Signal</keyword>
<proteinExistence type="predicted"/>
<dbReference type="OrthoDB" id="192832at2759"/>
<dbReference type="InterPro" id="IPR000757">
    <property type="entry name" value="Beta-glucanase-like"/>
</dbReference>
<dbReference type="GO" id="GO:0004553">
    <property type="term" value="F:hydrolase activity, hydrolyzing O-glycosyl compounds"/>
    <property type="evidence" value="ECO:0007669"/>
    <property type="project" value="InterPro"/>
</dbReference>
<keyword evidence="5" id="KW-1185">Reference proteome</keyword>
<dbReference type="SUPFAM" id="SSF49899">
    <property type="entry name" value="Concanavalin A-like lectins/glucanases"/>
    <property type="match status" value="1"/>
</dbReference>
<evidence type="ECO:0000313" key="4">
    <source>
        <dbReference type="EMBL" id="ERS99354.1"/>
    </source>
</evidence>
<dbReference type="eggNOG" id="ENOG502QTTC">
    <property type="taxonomic scope" value="Eukaryota"/>
</dbReference>
<dbReference type="InterPro" id="IPR013320">
    <property type="entry name" value="ConA-like_dom_sf"/>
</dbReference>
<name>U7PX81_SPOS1</name>
<protein>
    <recommendedName>
        <fullName evidence="3">GH16 domain-containing protein</fullName>
    </recommendedName>
</protein>
<evidence type="ECO:0000313" key="5">
    <source>
        <dbReference type="Proteomes" id="UP000018087"/>
    </source>
</evidence>
<reference evidence="5" key="1">
    <citation type="journal article" date="2014" name="Genome Announc.">
        <title>Genome sequence of the pathogenic fungus Sporothrix schenckii (ATCC 58251).</title>
        <authorList>
            <person name="Cuomo C.A."/>
            <person name="Rodriguez-Del Valle N."/>
            <person name="Perez-Sanchez L."/>
            <person name="Abouelleil A."/>
            <person name="Goldberg J."/>
            <person name="Young S."/>
            <person name="Zeng Q."/>
            <person name="Birren B.W."/>
        </authorList>
    </citation>
    <scope>NUCLEOTIDE SEQUENCE [LARGE SCALE GENOMIC DNA]</scope>
    <source>
        <strain evidence="5">ATCC 58251 / de Perez 2211183</strain>
    </source>
</reference>
<feature type="signal peptide" evidence="2">
    <location>
        <begin position="1"/>
        <end position="23"/>
    </location>
</feature>
<evidence type="ECO:0000259" key="3">
    <source>
        <dbReference type="PROSITE" id="PS51762"/>
    </source>
</evidence>
<gene>
    <name evidence="4" type="ORF">HMPREF1624_04554</name>
</gene>
<dbReference type="STRING" id="1391915.U7PX81"/>
<dbReference type="HOGENOM" id="CLU_016972_0_3_1"/>
<dbReference type="AlphaFoldDB" id="U7PX81"/>
<dbReference type="Pfam" id="PF26113">
    <property type="entry name" value="GH16_XgeA"/>
    <property type="match status" value="1"/>
</dbReference>
<dbReference type="Proteomes" id="UP000018087">
    <property type="component" value="Unassembled WGS sequence"/>
</dbReference>
<dbReference type="PANTHER" id="PTHR10963">
    <property type="entry name" value="GLYCOSYL HYDROLASE-RELATED"/>
    <property type="match status" value="1"/>
</dbReference>
<dbReference type="PANTHER" id="PTHR10963:SF24">
    <property type="entry name" value="GLYCOSIDASE C21B10.07-RELATED"/>
    <property type="match status" value="1"/>
</dbReference>
<feature type="domain" description="GH16" evidence="3">
    <location>
        <begin position="33"/>
        <end position="284"/>
    </location>
</feature>
<sequence length="401" mass="42138">MAPSMMRLASAAAILALSSSAQAASKYFLEKTYDYKNFFSEFDFYTGRDLSNGFVNYVGQPAANDIAYITHDKKVHLGVDSKNKYSTSGPGRKSVRLEGTDTFNHGLFVANFSYLPAPACGAWPAFWMYGPDWPNSGEIDFYESWNDAKFNQITVHTSAGSKCTLAKDPSKFTGEILSSNCDNTIDNPPIQYPGTGCSIEEAAGSAAATSPFANPNGGIYAVEWTSDSIKVWSWKHGSPDLPNDIGSANPDPSGWGIPRSYVGKPNCDVDSYISKQHIVFNIDFCGDGAGNNFGSCSAALHDPRYPASPQGCAAYVADSPQVFAKTYFEISDLKAYQLVNLVGVASRNSSSSSASSASSTSSTSSVSSASSASSSSASSKSASSSSASSSSASSSSASSSS</sequence>